<dbReference type="PANTHER" id="PTHR23048:SF0">
    <property type="entry name" value="CALMODULIN LIKE 3"/>
    <property type="match status" value="1"/>
</dbReference>
<comment type="caution">
    <text evidence="1">The sequence shown here is derived from an EMBL/GenBank/DDBJ whole genome shotgun (WGS) entry which is preliminary data.</text>
</comment>
<name>A0ABP0N6M2_9DINO</name>
<dbReference type="PROSITE" id="PS50222">
    <property type="entry name" value="EF_HAND_2"/>
    <property type="match status" value="2"/>
</dbReference>
<keyword evidence="2" id="KW-1185">Reference proteome</keyword>
<protein>
    <submittedName>
        <fullName evidence="1">Uncharacterized protein</fullName>
    </submittedName>
</protein>
<dbReference type="PROSITE" id="PS00018">
    <property type="entry name" value="EF_HAND_1"/>
    <property type="match status" value="2"/>
</dbReference>
<dbReference type="Pfam" id="PF13499">
    <property type="entry name" value="EF-hand_7"/>
    <property type="match status" value="1"/>
</dbReference>
<proteinExistence type="predicted"/>
<sequence>MASSSESAKKHPNLSDEDLQEFQEIFNLVDTDRGGSIGTEELARLMDTLGIRTSPEELKLMVSEIDENGNGEIDFEEFVQVMCRKVNTDYTADEVRKAFKVFSGNAPDGCIRVKDLEQALQA</sequence>
<dbReference type="InterPro" id="IPR018247">
    <property type="entry name" value="EF_Hand_1_Ca_BS"/>
</dbReference>
<dbReference type="SMART" id="SM00054">
    <property type="entry name" value="EFh"/>
    <property type="match status" value="2"/>
</dbReference>
<dbReference type="SUPFAM" id="SSF47473">
    <property type="entry name" value="EF-hand"/>
    <property type="match status" value="1"/>
</dbReference>
<dbReference type="PANTHER" id="PTHR23048">
    <property type="entry name" value="MYOSIN LIGHT CHAIN 1, 3"/>
    <property type="match status" value="1"/>
</dbReference>
<organism evidence="1 2">
    <name type="scientific">Durusdinium trenchii</name>
    <dbReference type="NCBI Taxonomy" id="1381693"/>
    <lineage>
        <taxon>Eukaryota</taxon>
        <taxon>Sar</taxon>
        <taxon>Alveolata</taxon>
        <taxon>Dinophyceae</taxon>
        <taxon>Suessiales</taxon>
        <taxon>Symbiodiniaceae</taxon>
        <taxon>Durusdinium</taxon>
    </lineage>
</organism>
<dbReference type="InterPro" id="IPR050230">
    <property type="entry name" value="CALM/Myosin/TropC-like"/>
</dbReference>
<feature type="non-terminal residue" evidence="1">
    <location>
        <position position="122"/>
    </location>
</feature>
<dbReference type="EMBL" id="CAXAMN010021419">
    <property type="protein sequence ID" value="CAK9059443.1"/>
    <property type="molecule type" value="Genomic_DNA"/>
</dbReference>
<dbReference type="InterPro" id="IPR002048">
    <property type="entry name" value="EF_hand_dom"/>
</dbReference>
<dbReference type="InterPro" id="IPR011992">
    <property type="entry name" value="EF-hand-dom_pair"/>
</dbReference>
<evidence type="ECO:0000313" key="1">
    <source>
        <dbReference type="EMBL" id="CAK9059443.1"/>
    </source>
</evidence>
<evidence type="ECO:0000313" key="2">
    <source>
        <dbReference type="Proteomes" id="UP001642484"/>
    </source>
</evidence>
<gene>
    <name evidence="1" type="ORF">CCMP2556_LOCUS29267</name>
</gene>
<dbReference type="CDD" id="cd00051">
    <property type="entry name" value="EFh"/>
    <property type="match status" value="1"/>
</dbReference>
<dbReference type="Gene3D" id="1.10.238.10">
    <property type="entry name" value="EF-hand"/>
    <property type="match status" value="1"/>
</dbReference>
<dbReference type="Proteomes" id="UP001642484">
    <property type="component" value="Unassembled WGS sequence"/>
</dbReference>
<reference evidence="1 2" key="1">
    <citation type="submission" date="2024-02" db="EMBL/GenBank/DDBJ databases">
        <authorList>
            <person name="Chen Y."/>
            <person name="Shah S."/>
            <person name="Dougan E. K."/>
            <person name="Thang M."/>
            <person name="Chan C."/>
        </authorList>
    </citation>
    <scope>NUCLEOTIDE SEQUENCE [LARGE SCALE GENOMIC DNA]</scope>
</reference>
<accession>A0ABP0N6M2</accession>